<reference evidence="2" key="1">
    <citation type="journal article" date="2014" name="Front. Microbiol.">
        <title>High frequency of phylogenetically diverse reductive dehalogenase-homologous genes in deep subseafloor sedimentary metagenomes.</title>
        <authorList>
            <person name="Kawai M."/>
            <person name="Futagami T."/>
            <person name="Toyoda A."/>
            <person name="Takaki Y."/>
            <person name="Nishi S."/>
            <person name="Hori S."/>
            <person name="Arai W."/>
            <person name="Tsubouchi T."/>
            <person name="Morono Y."/>
            <person name="Uchiyama I."/>
            <person name="Ito T."/>
            <person name="Fujiyama A."/>
            <person name="Inagaki F."/>
            <person name="Takami H."/>
        </authorList>
    </citation>
    <scope>NUCLEOTIDE SEQUENCE</scope>
    <source>
        <strain evidence="2">Expedition CK06-06</strain>
    </source>
</reference>
<evidence type="ECO:0000313" key="2">
    <source>
        <dbReference type="EMBL" id="GAI70020.1"/>
    </source>
</evidence>
<gene>
    <name evidence="1" type="ORF">S12H4_07625</name>
    <name evidence="2" type="ORF">S12H4_09194</name>
</gene>
<protein>
    <submittedName>
        <fullName evidence="2">Uncharacterized protein</fullName>
    </submittedName>
</protein>
<organism evidence="2">
    <name type="scientific">marine sediment metagenome</name>
    <dbReference type="NCBI Taxonomy" id="412755"/>
    <lineage>
        <taxon>unclassified sequences</taxon>
        <taxon>metagenomes</taxon>
        <taxon>ecological metagenomes</taxon>
    </lineage>
</organism>
<dbReference type="AlphaFoldDB" id="X1S3M5"/>
<proteinExistence type="predicted"/>
<comment type="caution">
    <text evidence="2">The sequence shown here is derived from an EMBL/GenBank/DDBJ whole genome shotgun (WGS) entry which is preliminary data.</text>
</comment>
<dbReference type="EMBL" id="BARW01002836">
    <property type="protein sequence ID" value="GAI60593.1"/>
    <property type="molecule type" value="Genomic_DNA"/>
</dbReference>
<accession>X1S3M5</accession>
<dbReference type="EMBL" id="BARW01003684">
    <property type="protein sequence ID" value="GAI70020.1"/>
    <property type="molecule type" value="Genomic_DNA"/>
</dbReference>
<name>X1S3M5_9ZZZZ</name>
<sequence>MPFKILQENNVKAEILNLMGSIMLGKATKDEVHRVTKLAQDNGQFAFLKTELLSVTNQFK</sequence>
<evidence type="ECO:0000313" key="1">
    <source>
        <dbReference type="EMBL" id="GAI60593.1"/>
    </source>
</evidence>